<feature type="signal peptide" evidence="3">
    <location>
        <begin position="1"/>
        <end position="21"/>
    </location>
</feature>
<reference evidence="4" key="3">
    <citation type="submission" date="2015-02" db="UniProtKB">
        <authorList>
            <consortium name="EnsemblProtists"/>
        </authorList>
    </citation>
    <scope>IDENTIFICATION</scope>
    <source>
        <strain evidence="4">DAOM BR144</strain>
    </source>
</reference>
<dbReference type="AlphaFoldDB" id="K3X7V7"/>
<proteinExistence type="predicted"/>
<dbReference type="PANTHER" id="PTHR24366:SF96">
    <property type="entry name" value="LEUCINE RICH REPEAT CONTAINING 53"/>
    <property type="match status" value="1"/>
</dbReference>
<keyword evidence="3" id="KW-0732">Signal</keyword>
<dbReference type="InParanoid" id="K3X7V7"/>
<sequence length="356" mass="37784">MPPLRSALLLLLLLLAKATVAVRIATQVYSRLACPSVATLYSNCTDGSKSQTCVAYPLTSNRTTGSTPLQDADAGKCYNVVVVEDGQYADAGIEYVAGLPITTESSIDLSNNSIRSLYIDDSSAAGSSKLTKLDLSKNKLASLDGFVIPASVSSLNLSSNLIEKLTFPDSLLNIDSLDVSSNPITSINGSSFAGKISSLGAKNISIISLSNVSIPLSTAYLDLSLDQVSNWSDFRFPGSLITVYASEASISALWKLDFSASEKLQTLHLHDNQIASIEGVKFPPNLKELHLNGSEISRFAIRELDGAVLKSLKSFNATAISVLQCDTPAVKTTVAVAGSDIDLCVLQGKYMRLSQC</sequence>
<dbReference type="VEuPathDB" id="FungiDB:PYU1_G013277"/>
<dbReference type="PROSITE" id="PS51450">
    <property type="entry name" value="LRR"/>
    <property type="match status" value="1"/>
</dbReference>
<evidence type="ECO:0000313" key="4">
    <source>
        <dbReference type="EnsemblProtists" id="PYU1_T013306"/>
    </source>
</evidence>
<dbReference type="EnsemblProtists" id="PYU1_T013306">
    <property type="protein sequence ID" value="PYU1_T013306"/>
    <property type="gene ID" value="PYU1_G013277"/>
</dbReference>
<dbReference type="Pfam" id="PF13855">
    <property type="entry name" value="LRR_8"/>
    <property type="match status" value="1"/>
</dbReference>
<keyword evidence="5" id="KW-1185">Reference proteome</keyword>
<keyword evidence="2" id="KW-0677">Repeat</keyword>
<dbReference type="eggNOG" id="KOG0192">
    <property type="taxonomic scope" value="Eukaryota"/>
</dbReference>
<reference evidence="5" key="1">
    <citation type="journal article" date="2010" name="Genome Biol.">
        <title>Genome sequence of the necrotrophic plant pathogen Pythium ultimum reveals original pathogenicity mechanisms and effector repertoire.</title>
        <authorList>
            <person name="Levesque C.A."/>
            <person name="Brouwer H."/>
            <person name="Cano L."/>
            <person name="Hamilton J.P."/>
            <person name="Holt C."/>
            <person name="Huitema E."/>
            <person name="Raffaele S."/>
            <person name="Robideau G.P."/>
            <person name="Thines M."/>
            <person name="Win J."/>
            <person name="Zerillo M.M."/>
            <person name="Beakes G.W."/>
            <person name="Boore J.L."/>
            <person name="Busam D."/>
            <person name="Dumas B."/>
            <person name="Ferriera S."/>
            <person name="Fuerstenberg S.I."/>
            <person name="Gachon C.M."/>
            <person name="Gaulin E."/>
            <person name="Govers F."/>
            <person name="Grenville-Briggs L."/>
            <person name="Horner N."/>
            <person name="Hostetler J."/>
            <person name="Jiang R.H."/>
            <person name="Johnson J."/>
            <person name="Krajaejun T."/>
            <person name="Lin H."/>
            <person name="Meijer H.J."/>
            <person name="Moore B."/>
            <person name="Morris P."/>
            <person name="Phuntmart V."/>
            <person name="Puiu D."/>
            <person name="Shetty J."/>
            <person name="Stajich J.E."/>
            <person name="Tripathy S."/>
            <person name="Wawra S."/>
            <person name="van West P."/>
            <person name="Whitty B.R."/>
            <person name="Coutinho P.M."/>
            <person name="Henrissat B."/>
            <person name="Martin F."/>
            <person name="Thomas P.D."/>
            <person name="Tyler B.M."/>
            <person name="De Vries R.P."/>
            <person name="Kamoun S."/>
            <person name="Yandell M."/>
            <person name="Tisserat N."/>
            <person name="Buell C.R."/>
        </authorList>
    </citation>
    <scope>NUCLEOTIDE SEQUENCE</scope>
    <source>
        <strain evidence="5">DAOM:BR144</strain>
    </source>
</reference>
<dbReference type="EMBL" id="GL376627">
    <property type="status" value="NOT_ANNOTATED_CDS"/>
    <property type="molecule type" value="Genomic_DNA"/>
</dbReference>
<reference evidence="5" key="2">
    <citation type="submission" date="2010-04" db="EMBL/GenBank/DDBJ databases">
        <authorList>
            <person name="Buell R."/>
            <person name="Hamilton J."/>
            <person name="Hostetler J."/>
        </authorList>
    </citation>
    <scope>NUCLEOTIDE SEQUENCE [LARGE SCALE GENOMIC DNA]</scope>
    <source>
        <strain evidence="5">DAOM:BR144</strain>
    </source>
</reference>
<evidence type="ECO:0000256" key="3">
    <source>
        <dbReference type="SAM" id="SignalP"/>
    </source>
</evidence>
<dbReference type="PANTHER" id="PTHR24366">
    <property type="entry name" value="IG(IMMUNOGLOBULIN) AND LRR(LEUCINE RICH REPEAT) DOMAINS"/>
    <property type="match status" value="1"/>
</dbReference>
<dbReference type="STRING" id="431595.K3X7V7"/>
<evidence type="ECO:0000256" key="1">
    <source>
        <dbReference type="ARBA" id="ARBA00022614"/>
    </source>
</evidence>
<dbReference type="Proteomes" id="UP000019132">
    <property type="component" value="Unassembled WGS sequence"/>
</dbReference>
<dbReference type="InterPro" id="IPR032675">
    <property type="entry name" value="LRR_dom_sf"/>
</dbReference>
<organism evidence="4 5">
    <name type="scientific">Globisporangium ultimum (strain ATCC 200006 / CBS 805.95 / DAOM BR144)</name>
    <name type="common">Pythium ultimum</name>
    <dbReference type="NCBI Taxonomy" id="431595"/>
    <lineage>
        <taxon>Eukaryota</taxon>
        <taxon>Sar</taxon>
        <taxon>Stramenopiles</taxon>
        <taxon>Oomycota</taxon>
        <taxon>Peronosporomycetes</taxon>
        <taxon>Pythiales</taxon>
        <taxon>Pythiaceae</taxon>
        <taxon>Globisporangium</taxon>
    </lineage>
</organism>
<protein>
    <recommendedName>
        <fullName evidence="6">Leucine-rich repeat-containing N-terminal plant-type domain-containing protein</fullName>
    </recommendedName>
</protein>
<dbReference type="SMART" id="SM00365">
    <property type="entry name" value="LRR_SD22"/>
    <property type="match status" value="3"/>
</dbReference>
<feature type="chain" id="PRO_5003872955" description="Leucine-rich repeat-containing N-terminal plant-type domain-containing protein" evidence="3">
    <location>
        <begin position="22"/>
        <end position="356"/>
    </location>
</feature>
<dbReference type="InterPro" id="IPR001611">
    <property type="entry name" value="Leu-rich_rpt"/>
</dbReference>
<evidence type="ECO:0008006" key="6">
    <source>
        <dbReference type="Google" id="ProtNLM"/>
    </source>
</evidence>
<keyword evidence="1" id="KW-0433">Leucine-rich repeat</keyword>
<evidence type="ECO:0000256" key="2">
    <source>
        <dbReference type="ARBA" id="ARBA00022737"/>
    </source>
</evidence>
<accession>K3X7V7</accession>
<evidence type="ECO:0000313" key="5">
    <source>
        <dbReference type="Proteomes" id="UP000019132"/>
    </source>
</evidence>
<name>K3X7V7_GLOUD</name>
<dbReference type="HOGENOM" id="CLU_779610_0_0_1"/>
<dbReference type="Gene3D" id="3.80.10.10">
    <property type="entry name" value="Ribonuclease Inhibitor"/>
    <property type="match status" value="1"/>
</dbReference>
<dbReference type="SUPFAM" id="SSF52058">
    <property type="entry name" value="L domain-like"/>
    <property type="match status" value="1"/>
</dbReference>